<reference evidence="3 5" key="1">
    <citation type="submission" date="2014-07" db="EMBL/GenBank/DDBJ databases">
        <title>Genome of Chryseobacterium vrystaatense LMG 22846.</title>
        <authorList>
            <person name="Pipes S.E."/>
            <person name="Stropko S.J."/>
            <person name="Newman J.D."/>
        </authorList>
    </citation>
    <scope>NUCLEOTIDE SEQUENCE [LARGE SCALE GENOMIC DNA]</scope>
    <source>
        <strain evidence="3 5">LMG 22846</strain>
    </source>
</reference>
<dbReference type="InterPro" id="IPR023393">
    <property type="entry name" value="START-like_dom_sf"/>
</dbReference>
<protein>
    <submittedName>
        <fullName evidence="3">ATPase</fullName>
    </submittedName>
    <submittedName>
        <fullName evidence="4">Uncharacterized conserved protein YndB, AHSA1/START domain</fullName>
    </submittedName>
</protein>
<comment type="similarity">
    <text evidence="1">Belongs to the AHA1 family.</text>
</comment>
<keyword evidence="5" id="KW-1185">Reference proteome</keyword>
<dbReference type="EMBL" id="JPRI01000007">
    <property type="protein sequence ID" value="KFF24803.1"/>
    <property type="molecule type" value="Genomic_DNA"/>
</dbReference>
<dbReference type="Pfam" id="PF08327">
    <property type="entry name" value="AHSA1"/>
    <property type="match status" value="1"/>
</dbReference>
<evidence type="ECO:0000256" key="1">
    <source>
        <dbReference type="ARBA" id="ARBA00006817"/>
    </source>
</evidence>
<dbReference type="Gene3D" id="3.30.530.20">
    <property type="match status" value="1"/>
</dbReference>
<dbReference type="InterPro" id="IPR013538">
    <property type="entry name" value="ASHA1/2-like_C"/>
</dbReference>
<dbReference type="EMBL" id="FQVE01000004">
    <property type="protein sequence ID" value="SHG05734.1"/>
    <property type="molecule type" value="Genomic_DNA"/>
</dbReference>
<proteinExistence type="inferred from homology"/>
<reference evidence="6" key="2">
    <citation type="submission" date="2016-11" db="EMBL/GenBank/DDBJ databases">
        <authorList>
            <person name="Varghese N."/>
            <person name="Submissions S."/>
        </authorList>
    </citation>
    <scope>NUCLEOTIDE SEQUENCE [LARGE SCALE GENOMIC DNA]</scope>
    <source>
        <strain evidence="6">YR203</strain>
    </source>
</reference>
<dbReference type="Proteomes" id="UP000028719">
    <property type="component" value="Unassembled WGS sequence"/>
</dbReference>
<organism evidence="4 6">
    <name type="scientific">Chryseobacterium vrystaatense</name>
    <dbReference type="NCBI Taxonomy" id="307480"/>
    <lineage>
        <taxon>Bacteria</taxon>
        <taxon>Pseudomonadati</taxon>
        <taxon>Bacteroidota</taxon>
        <taxon>Flavobacteriia</taxon>
        <taxon>Flavobacteriales</taxon>
        <taxon>Weeksellaceae</taxon>
        <taxon>Chryseobacterium group</taxon>
        <taxon>Chryseobacterium</taxon>
    </lineage>
</organism>
<evidence type="ECO:0000313" key="6">
    <source>
        <dbReference type="Proteomes" id="UP000184108"/>
    </source>
</evidence>
<reference evidence="4" key="3">
    <citation type="submission" date="2016-11" db="EMBL/GenBank/DDBJ databases">
        <authorList>
            <person name="Jaros S."/>
            <person name="Januszkiewicz K."/>
            <person name="Wedrychowicz H."/>
        </authorList>
    </citation>
    <scope>NUCLEOTIDE SEQUENCE [LARGE SCALE GENOMIC DNA]</scope>
    <source>
        <strain evidence="4">YR203</strain>
    </source>
</reference>
<evidence type="ECO:0000313" key="3">
    <source>
        <dbReference type="EMBL" id="KFF24803.1"/>
    </source>
</evidence>
<dbReference type="SUPFAM" id="SSF55961">
    <property type="entry name" value="Bet v1-like"/>
    <property type="match status" value="1"/>
</dbReference>
<evidence type="ECO:0000313" key="4">
    <source>
        <dbReference type="EMBL" id="SHG05734.1"/>
    </source>
</evidence>
<gene>
    <name evidence="3" type="ORF">IW16_17875</name>
    <name evidence="4" type="ORF">SAMN02787073_3431</name>
</gene>
<name>A0A1M5GPR4_9FLAO</name>
<dbReference type="OrthoDB" id="2355173at2"/>
<dbReference type="CDD" id="cd07814">
    <property type="entry name" value="SRPBCC_CalC_Aha1-like"/>
    <property type="match status" value="1"/>
</dbReference>
<dbReference type="Proteomes" id="UP000184108">
    <property type="component" value="Unassembled WGS sequence"/>
</dbReference>
<dbReference type="RefSeq" id="WP_034747142.1">
    <property type="nucleotide sequence ID" value="NZ_FQVE01000004.1"/>
</dbReference>
<dbReference type="AlphaFoldDB" id="A0A1M5GPR4"/>
<evidence type="ECO:0000259" key="2">
    <source>
        <dbReference type="Pfam" id="PF08327"/>
    </source>
</evidence>
<feature type="domain" description="Activator of Hsp90 ATPase homologue 1/2-like C-terminal" evidence="2">
    <location>
        <begin position="12"/>
        <end position="140"/>
    </location>
</feature>
<sequence length="145" mass="16872">MNKPIIVQYKINASTESIWKALTDREEMKSWYFTIRDFEPEPGNEFDFYESSEGGKYLHRGRILEIVPNRKLKHTWTYPELSEAVTTVTWELQKEEDGTLVTLIHENIEGFDGLGEAFSRASFTEGWNAIIGKGMKEYVEKQVND</sequence>
<evidence type="ECO:0000313" key="5">
    <source>
        <dbReference type="Proteomes" id="UP000028719"/>
    </source>
</evidence>
<accession>A0A1M5GPR4</accession>